<protein>
    <submittedName>
        <fullName evidence="2">GNAT family N-acetyltransferase</fullName>
        <ecNumber evidence="2">2.3.1.-</ecNumber>
    </submittedName>
</protein>
<reference evidence="2 3" key="1">
    <citation type="submission" date="2023-08" db="EMBL/GenBank/DDBJ databases">
        <title>Phytohabitans sansha sp. nov., isolated from marine sediment.</title>
        <authorList>
            <person name="Zhao Y."/>
            <person name="Yi K."/>
        </authorList>
    </citation>
    <scope>NUCLEOTIDE SEQUENCE [LARGE SCALE GENOMIC DNA]</scope>
    <source>
        <strain evidence="2 3">ZYX-F-186</strain>
    </source>
</reference>
<dbReference type="Gene3D" id="3.40.630.30">
    <property type="match status" value="1"/>
</dbReference>
<dbReference type="InterPro" id="IPR000182">
    <property type="entry name" value="GNAT_dom"/>
</dbReference>
<keyword evidence="2" id="KW-0012">Acyltransferase</keyword>
<dbReference type="Pfam" id="PF00583">
    <property type="entry name" value="Acetyltransf_1"/>
    <property type="match status" value="1"/>
</dbReference>
<dbReference type="GO" id="GO:0016746">
    <property type="term" value="F:acyltransferase activity"/>
    <property type="evidence" value="ECO:0007669"/>
    <property type="project" value="UniProtKB-KW"/>
</dbReference>
<sequence length="184" mass="19958">MEYLVLDAAGARPLVDQIVALYAVVYAEPPYEEGPEQVARFADTFPAELATESFATVAATVDEQLVGAAYGWTMPAGRWWQNTDAAPAAEVRDVPKFAVMEWMVRPSHRREGVGRTLMAMLLADRPERWATLASDPRAAARSIYARAGWQQVGRSKLSWGPAMDLLVLPLTPPAACGPGAGTSR</sequence>
<dbReference type="EC" id="2.3.1.-" evidence="2"/>
<feature type="domain" description="N-acetyltransferase" evidence="1">
    <location>
        <begin position="1"/>
        <end position="171"/>
    </location>
</feature>
<keyword evidence="2" id="KW-0808">Transferase</keyword>
<dbReference type="RefSeq" id="WP_308718031.1">
    <property type="nucleotide sequence ID" value="NZ_JAVHUY010000062.1"/>
</dbReference>
<keyword evidence="3" id="KW-1185">Reference proteome</keyword>
<dbReference type="InterPro" id="IPR016181">
    <property type="entry name" value="Acyl_CoA_acyltransferase"/>
</dbReference>
<evidence type="ECO:0000259" key="1">
    <source>
        <dbReference type="PROSITE" id="PS51186"/>
    </source>
</evidence>
<comment type="caution">
    <text evidence="2">The sequence shown here is derived from an EMBL/GenBank/DDBJ whole genome shotgun (WGS) entry which is preliminary data.</text>
</comment>
<dbReference type="Proteomes" id="UP001230908">
    <property type="component" value="Unassembled WGS sequence"/>
</dbReference>
<organism evidence="2 3">
    <name type="scientific">Phytohabitans maris</name>
    <dbReference type="NCBI Taxonomy" id="3071409"/>
    <lineage>
        <taxon>Bacteria</taxon>
        <taxon>Bacillati</taxon>
        <taxon>Actinomycetota</taxon>
        <taxon>Actinomycetes</taxon>
        <taxon>Micromonosporales</taxon>
        <taxon>Micromonosporaceae</taxon>
    </lineage>
</organism>
<evidence type="ECO:0000313" key="2">
    <source>
        <dbReference type="EMBL" id="MDQ7910790.1"/>
    </source>
</evidence>
<evidence type="ECO:0000313" key="3">
    <source>
        <dbReference type="Proteomes" id="UP001230908"/>
    </source>
</evidence>
<dbReference type="CDD" id="cd04301">
    <property type="entry name" value="NAT_SF"/>
    <property type="match status" value="1"/>
</dbReference>
<accession>A0ABU0ZX54</accession>
<dbReference type="EMBL" id="JAVHUY010000062">
    <property type="protein sequence ID" value="MDQ7910790.1"/>
    <property type="molecule type" value="Genomic_DNA"/>
</dbReference>
<dbReference type="SUPFAM" id="SSF55729">
    <property type="entry name" value="Acyl-CoA N-acyltransferases (Nat)"/>
    <property type="match status" value="1"/>
</dbReference>
<dbReference type="PROSITE" id="PS51186">
    <property type="entry name" value="GNAT"/>
    <property type="match status" value="1"/>
</dbReference>
<name>A0ABU0ZX54_9ACTN</name>
<proteinExistence type="predicted"/>
<gene>
    <name evidence="2" type="ORF">RB614_40495</name>
</gene>